<evidence type="ECO:0000313" key="2">
    <source>
        <dbReference type="EMBL" id="SDL86525.1"/>
    </source>
</evidence>
<accession>A0A1G9NKL7</accession>
<evidence type="ECO:0000313" key="3">
    <source>
        <dbReference type="Proteomes" id="UP000199226"/>
    </source>
</evidence>
<dbReference type="STRING" id="990371.SAMN05421813_10357"/>
<gene>
    <name evidence="2" type="ORF">SAMN05421813_10357</name>
</gene>
<feature type="chain" id="PRO_5011741819" description="DUF5045 domain-containing protein" evidence="1">
    <location>
        <begin position="21"/>
        <end position="261"/>
    </location>
</feature>
<feature type="signal peptide" evidence="1">
    <location>
        <begin position="1"/>
        <end position="20"/>
    </location>
</feature>
<keyword evidence="1" id="KW-0732">Signal</keyword>
<name>A0A1G9NKL7_9SPHI</name>
<reference evidence="3" key="1">
    <citation type="submission" date="2016-10" db="EMBL/GenBank/DDBJ databases">
        <authorList>
            <person name="Varghese N."/>
            <person name="Submissions S."/>
        </authorList>
    </citation>
    <scope>NUCLEOTIDE SEQUENCE [LARGE SCALE GENOMIC DNA]</scope>
    <source>
        <strain evidence="3">DSM 24536</strain>
    </source>
</reference>
<protein>
    <recommendedName>
        <fullName evidence="4">DUF5045 domain-containing protein</fullName>
    </recommendedName>
</protein>
<dbReference type="AlphaFoldDB" id="A0A1G9NKL7"/>
<evidence type="ECO:0000256" key="1">
    <source>
        <dbReference type="SAM" id="SignalP"/>
    </source>
</evidence>
<sequence>MKTTRLLILLLFLGCKFASAQMVINDESIRYQQERMVFKQWDKDKFTPKPGFLGLNPLYWLTWAWHPDYKKKDLRPLGPIGPQTQRLIFVAAMQNTENAYKLQADTLRNTAVTEAVNYSGITSATDPLWLLYYRHEFDPLINQQDDGLLNGLAQKEKEYLNRSGVLSWYLEESQTLNERLDAARNATVDRGSRMLAYHRLLAEYRKLAAAWDSKKQNAKLYLSLAESADNVKGQGVPIAKNTGYSRTDKQIADDVLNKSKL</sequence>
<proteinExistence type="predicted"/>
<dbReference type="OrthoDB" id="1265092at2"/>
<organism evidence="2 3">
    <name type="scientific">Daejeonella rubra</name>
    <dbReference type="NCBI Taxonomy" id="990371"/>
    <lineage>
        <taxon>Bacteria</taxon>
        <taxon>Pseudomonadati</taxon>
        <taxon>Bacteroidota</taxon>
        <taxon>Sphingobacteriia</taxon>
        <taxon>Sphingobacteriales</taxon>
        <taxon>Sphingobacteriaceae</taxon>
        <taxon>Daejeonella</taxon>
    </lineage>
</organism>
<evidence type="ECO:0008006" key="4">
    <source>
        <dbReference type="Google" id="ProtNLM"/>
    </source>
</evidence>
<dbReference type="Proteomes" id="UP000199226">
    <property type="component" value="Unassembled WGS sequence"/>
</dbReference>
<dbReference type="RefSeq" id="WP_143007689.1">
    <property type="nucleotide sequence ID" value="NZ_FNHH01000003.1"/>
</dbReference>
<keyword evidence="3" id="KW-1185">Reference proteome</keyword>
<dbReference type="EMBL" id="FNHH01000003">
    <property type="protein sequence ID" value="SDL86525.1"/>
    <property type="molecule type" value="Genomic_DNA"/>
</dbReference>